<accession>A0A1I6Z2F6</accession>
<gene>
    <name evidence="1" type="ORF">SAMN05192562_101909</name>
</gene>
<protein>
    <submittedName>
        <fullName evidence="1">Uncharacterized protein</fullName>
    </submittedName>
</protein>
<organism evidence="1 2">
    <name type="scientific">Kosakonia arachidis</name>
    <dbReference type="NCBI Taxonomy" id="551989"/>
    <lineage>
        <taxon>Bacteria</taxon>
        <taxon>Pseudomonadati</taxon>
        <taxon>Pseudomonadota</taxon>
        <taxon>Gammaproteobacteria</taxon>
        <taxon>Enterobacterales</taxon>
        <taxon>Enterobacteriaceae</taxon>
        <taxon>Kosakonia</taxon>
    </lineage>
</organism>
<proteinExistence type="predicted"/>
<keyword evidence="2" id="KW-1185">Reference proteome</keyword>
<dbReference type="EMBL" id="FPAU01000001">
    <property type="protein sequence ID" value="SFT56945.1"/>
    <property type="molecule type" value="Genomic_DNA"/>
</dbReference>
<evidence type="ECO:0000313" key="2">
    <source>
        <dbReference type="Proteomes" id="UP000199187"/>
    </source>
</evidence>
<dbReference type="AlphaFoldDB" id="A0A1I6Z2F6"/>
<name>A0A1I6Z2F6_9ENTR</name>
<dbReference type="Proteomes" id="UP000199187">
    <property type="component" value="Unassembled WGS sequence"/>
</dbReference>
<reference evidence="2" key="1">
    <citation type="submission" date="2016-10" db="EMBL/GenBank/DDBJ databases">
        <authorList>
            <person name="Varghese N."/>
            <person name="Submissions S."/>
        </authorList>
    </citation>
    <scope>NUCLEOTIDE SEQUENCE [LARGE SCALE GENOMIC DNA]</scope>
    <source>
        <strain evidence="2">Ah-143</strain>
    </source>
</reference>
<evidence type="ECO:0000313" key="1">
    <source>
        <dbReference type="EMBL" id="SFT56945.1"/>
    </source>
</evidence>
<sequence>MNIIPGALAVDRIRFGKVFVSAPGSSQIFFTSHASVARIFVEIVARRLFLRNKPGLCACGMESSSKADFAWLKSGTWFKHLRTNTLLSELPQQRH</sequence>